<dbReference type="AlphaFoldDB" id="A0A7X0HVW9"/>
<keyword evidence="1" id="KW-0472">Membrane</keyword>
<evidence type="ECO:0000313" key="3">
    <source>
        <dbReference type="Proteomes" id="UP000531594"/>
    </source>
</evidence>
<feature type="transmembrane region" description="Helical" evidence="1">
    <location>
        <begin position="109"/>
        <end position="131"/>
    </location>
</feature>
<reference evidence="2 3" key="1">
    <citation type="submission" date="2020-08" db="EMBL/GenBank/DDBJ databases">
        <title>Genomic Encyclopedia of Type Strains, Phase IV (KMG-IV): sequencing the most valuable type-strain genomes for metagenomic binning, comparative biology and taxonomic classification.</title>
        <authorList>
            <person name="Goeker M."/>
        </authorList>
    </citation>
    <scope>NUCLEOTIDE SEQUENCE [LARGE SCALE GENOMIC DNA]</scope>
    <source>
        <strain evidence="2 3">DSM 5391</strain>
    </source>
</reference>
<evidence type="ECO:0000313" key="2">
    <source>
        <dbReference type="EMBL" id="MBB6447862.1"/>
    </source>
</evidence>
<evidence type="ECO:0000256" key="1">
    <source>
        <dbReference type="SAM" id="Phobius"/>
    </source>
</evidence>
<keyword evidence="1" id="KW-1133">Transmembrane helix</keyword>
<feature type="transmembrane region" description="Helical" evidence="1">
    <location>
        <begin position="25"/>
        <end position="45"/>
    </location>
</feature>
<accession>A0A7X0HVW9</accession>
<protein>
    <submittedName>
        <fullName evidence="2">Uncharacterized protein</fullName>
    </submittedName>
</protein>
<dbReference type="Proteomes" id="UP000531594">
    <property type="component" value="Unassembled WGS sequence"/>
</dbReference>
<sequence>MSGVGQKDGRGGTNLCPSSVFTIKVAHFFFVLGGLILFQSIFGFIKGDSTKSFIPIFEKVAIYEKQKMGVEWCKEQKTGNVCRLVLSGFMFLQSYIYRDLPYQIFEIDLIFLLVMVFFLLVLINVSLIIRFKRIDPSTSELDLKGYTKESNLIGGVFGIVFALIVFIISIIYIIS</sequence>
<proteinExistence type="predicted"/>
<dbReference type="EMBL" id="JACHGK010000031">
    <property type="protein sequence ID" value="MBB6447862.1"/>
    <property type="molecule type" value="Genomic_DNA"/>
</dbReference>
<organism evidence="2 3">
    <name type="scientific">Bacillus benzoevorans</name>
    <dbReference type="NCBI Taxonomy" id="1456"/>
    <lineage>
        <taxon>Bacteria</taxon>
        <taxon>Bacillati</taxon>
        <taxon>Bacillota</taxon>
        <taxon>Bacilli</taxon>
        <taxon>Bacillales</taxon>
        <taxon>Bacillaceae</taxon>
        <taxon>Bacillus</taxon>
    </lineage>
</organism>
<name>A0A7X0HVW9_9BACI</name>
<gene>
    <name evidence="2" type="ORF">HNR53_004573</name>
</gene>
<comment type="caution">
    <text evidence="2">The sequence shown here is derived from an EMBL/GenBank/DDBJ whole genome shotgun (WGS) entry which is preliminary data.</text>
</comment>
<keyword evidence="3" id="KW-1185">Reference proteome</keyword>
<feature type="transmembrane region" description="Helical" evidence="1">
    <location>
        <begin position="152"/>
        <end position="174"/>
    </location>
</feature>
<keyword evidence="1" id="KW-0812">Transmembrane</keyword>